<name>A0ABR1JTY1_9AGAR</name>
<evidence type="ECO:0000313" key="3">
    <source>
        <dbReference type="Proteomes" id="UP001498398"/>
    </source>
</evidence>
<evidence type="ECO:0000313" key="2">
    <source>
        <dbReference type="EMBL" id="KAK7466989.1"/>
    </source>
</evidence>
<reference evidence="2 3" key="1">
    <citation type="submission" date="2024-01" db="EMBL/GenBank/DDBJ databases">
        <title>A draft genome for the cacao thread blight pathogen Marasmiellus scandens.</title>
        <authorList>
            <person name="Baruah I.K."/>
            <person name="Leung J."/>
            <person name="Bukari Y."/>
            <person name="Amoako-Attah I."/>
            <person name="Meinhardt L.W."/>
            <person name="Bailey B.A."/>
            <person name="Cohen S.P."/>
        </authorList>
    </citation>
    <scope>NUCLEOTIDE SEQUENCE [LARGE SCALE GENOMIC DNA]</scope>
    <source>
        <strain evidence="2 3">GH-19</strain>
    </source>
</reference>
<keyword evidence="3" id="KW-1185">Reference proteome</keyword>
<gene>
    <name evidence="2" type="ORF">VKT23_004052</name>
</gene>
<dbReference type="Proteomes" id="UP001498398">
    <property type="component" value="Unassembled WGS sequence"/>
</dbReference>
<accession>A0ABR1JTY1</accession>
<proteinExistence type="predicted"/>
<dbReference type="Gene3D" id="3.40.970.10">
    <property type="entry name" value="Ribonuclease H1, N-terminal domain"/>
    <property type="match status" value="1"/>
</dbReference>
<evidence type="ECO:0000259" key="1">
    <source>
        <dbReference type="Pfam" id="PF01693"/>
    </source>
</evidence>
<dbReference type="InterPro" id="IPR011320">
    <property type="entry name" value="RNase_H1_N"/>
</dbReference>
<protein>
    <recommendedName>
        <fullName evidence="1">Ribonuclease H1 N-terminal domain-containing protein</fullName>
    </recommendedName>
</protein>
<feature type="domain" description="Ribonuclease H1 N-terminal" evidence="1">
    <location>
        <begin position="5"/>
        <end position="47"/>
    </location>
</feature>
<sequence length="74" mass="8239">MAGKKWYVVIVGREVGIFDNWLEVTPLVYGVSCAQHASFRDEEEARRAFEEAKAKGHVKRIGSDLGSISPMDLS</sequence>
<dbReference type="EMBL" id="JBANRG010000004">
    <property type="protein sequence ID" value="KAK7466989.1"/>
    <property type="molecule type" value="Genomic_DNA"/>
</dbReference>
<dbReference type="Pfam" id="PF01693">
    <property type="entry name" value="Cauli_VI"/>
    <property type="match status" value="1"/>
</dbReference>
<organism evidence="2 3">
    <name type="scientific">Marasmiellus scandens</name>
    <dbReference type="NCBI Taxonomy" id="2682957"/>
    <lineage>
        <taxon>Eukaryota</taxon>
        <taxon>Fungi</taxon>
        <taxon>Dikarya</taxon>
        <taxon>Basidiomycota</taxon>
        <taxon>Agaricomycotina</taxon>
        <taxon>Agaricomycetes</taxon>
        <taxon>Agaricomycetidae</taxon>
        <taxon>Agaricales</taxon>
        <taxon>Marasmiineae</taxon>
        <taxon>Omphalotaceae</taxon>
        <taxon>Marasmiellus</taxon>
    </lineage>
</organism>
<dbReference type="SUPFAM" id="SSF55658">
    <property type="entry name" value="L9 N-domain-like"/>
    <property type="match status" value="1"/>
</dbReference>
<dbReference type="InterPro" id="IPR037056">
    <property type="entry name" value="RNase_H1_N_sf"/>
</dbReference>
<dbReference type="InterPro" id="IPR009027">
    <property type="entry name" value="Ribosomal_bL9/RNase_H1_N"/>
</dbReference>
<comment type="caution">
    <text evidence="2">The sequence shown here is derived from an EMBL/GenBank/DDBJ whole genome shotgun (WGS) entry which is preliminary data.</text>
</comment>